<proteinExistence type="predicted"/>
<reference evidence="2 3" key="1">
    <citation type="submission" date="2015-06" db="EMBL/GenBank/DDBJ databases">
        <title>Genome sequencing project of Bacillus galactosidilyticus PL133.</title>
        <authorList>
            <person name="Gaiero J."/>
            <person name="Nicol R."/>
            <person name="Habash M."/>
        </authorList>
    </citation>
    <scope>NUCLEOTIDE SEQUENCE [LARGE SCALE GENOMIC DNA]</scope>
    <source>
        <strain evidence="2 3">PL133</strain>
    </source>
</reference>
<dbReference type="AlphaFoldDB" id="A0A0Q9XSS2"/>
<comment type="caution">
    <text evidence="2">The sequence shown here is derived from an EMBL/GenBank/DDBJ whole genome shotgun (WGS) entry which is preliminary data.</text>
</comment>
<sequence length="61" mass="6589">MIGIDWLFIGGATSVVGVALIEKLAEEYGFGWLGCILRLIVHVASIGAGFYLFDIIAEVFL</sequence>
<organism evidence="2 3">
    <name type="scientific">Lederbergia galactosidilytica</name>
    <dbReference type="NCBI Taxonomy" id="217031"/>
    <lineage>
        <taxon>Bacteria</taxon>
        <taxon>Bacillati</taxon>
        <taxon>Bacillota</taxon>
        <taxon>Bacilli</taxon>
        <taxon>Bacillales</taxon>
        <taxon>Bacillaceae</taxon>
        <taxon>Lederbergia</taxon>
    </lineage>
</organism>
<keyword evidence="1" id="KW-1133">Transmembrane helix</keyword>
<dbReference type="EMBL" id="LGPB01000122">
    <property type="protein sequence ID" value="KRG11563.1"/>
    <property type="molecule type" value="Genomic_DNA"/>
</dbReference>
<name>A0A0Q9XSS2_9BACI</name>
<accession>A0A0Q9XSS2</accession>
<keyword evidence="1" id="KW-0812">Transmembrane</keyword>
<dbReference type="PATRIC" id="fig|217031.4.peg.5829"/>
<keyword evidence="1" id="KW-0472">Membrane</keyword>
<evidence type="ECO:0000256" key="1">
    <source>
        <dbReference type="SAM" id="Phobius"/>
    </source>
</evidence>
<feature type="transmembrane region" description="Helical" evidence="1">
    <location>
        <begin position="32"/>
        <end position="53"/>
    </location>
</feature>
<feature type="transmembrane region" description="Helical" evidence="1">
    <location>
        <begin position="6"/>
        <end position="25"/>
    </location>
</feature>
<protein>
    <submittedName>
        <fullName evidence="2">Uncharacterized protein</fullName>
    </submittedName>
</protein>
<evidence type="ECO:0000313" key="3">
    <source>
        <dbReference type="Proteomes" id="UP000053881"/>
    </source>
</evidence>
<evidence type="ECO:0000313" key="2">
    <source>
        <dbReference type="EMBL" id="KRG11563.1"/>
    </source>
</evidence>
<dbReference type="Proteomes" id="UP000053881">
    <property type="component" value="Unassembled WGS sequence"/>
</dbReference>
<gene>
    <name evidence="2" type="ORF">ACA29_17155</name>
</gene>